<protein>
    <submittedName>
        <fullName evidence="1">Lipid-A-disaccharide synthase</fullName>
    </submittedName>
</protein>
<dbReference type="Proteomes" id="UP001065613">
    <property type="component" value="Chromosome"/>
</dbReference>
<sequence length="402" mass="44632">MTTWVRPVLKALRQLWGEDRETVRISVVLSPCPHAMGKEADLARTYGEVDRVQASEDFWNFLLWGKTAENWDWRSRGVVLFLGGDQFYALALGKRLGYRTVIYAEWEARWYRWIDAFGVRSESVRQKIPFRYRSKAIVTGDLMADVQFSLLPSTATKPIIGIMPGSKASKLTQGVPFCLAIAEAIHRHRPEVLFEIAVAPTLDLPTLAQYADPHQNAMVAKMGKVAAQLCVNASGENQTPTLETSGNLSIGLITEFPAHHRLSQWHFALTTVGANTAELGALTVPMIVLLPTQQLEAMQSWDGLPGMLARLPLLGKLLARLINYLIISQNRLYAWPNIWAGKAIIPELIGQLDPEQVAQLAISWLDQPEILARIKTDLSQVRGQPGAATAIAQLVVQQLTSP</sequence>
<dbReference type="GO" id="GO:0016020">
    <property type="term" value="C:membrane"/>
    <property type="evidence" value="ECO:0007669"/>
    <property type="project" value="GOC"/>
</dbReference>
<dbReference type="GO" id="GO:0008915">
    <property type="term" value="F:lipid-A-disaccharide synthase activity"/>
    <property type="evidence" value="ECO:0007669"/>
    <property type="project" value="InterPro"/>
</dbReference>
<dbReference type="PANTHER" id="PTHR30372">
    <property type="entry name" value="LIPID-A-DISACCHARIDE SYNTHASE"/>
    <property type="match status" value="1"/>
</dbReference>
<dbReference type="GO" id="GO:0005543">
    <property type="term" value="F:phospholipid binding"/>
    <property type="evidence" value="ECO:0007669"/>
    <property type="project" value="TreeGrafter"/>
</dbReference>
<organism evidence="1">
    <name type="scientific">Woronichinia naegeliana WA131</name>
    <dbReference type="NCBI Taxonomy" id="2824559"/>
    <lineage>
        <taxon>Bacteria</taxon>
        <taxon>Bacillati</taxon>
        <taxon>Cyanobacteriota</taxon>
        <taxon>Cyanophyceae</taxon>
        <taxon>Synechococcales</taxon>
        <taxon>Coelosphaeriaceae</taxon>
        <taxon>Woronichinia</taxon>
    </lineage>
</organism>
<dbReference type="InterPro" id="IPR003835">
    <property type="entry name" value="Glyco_trans_19"/>
</dbReference>
<dbReference type="EMBL" id="CP073041">
    <property type="protein sequence ID" value="UXE60942.1"/>
    <property type="molecule type" value="Genomic_DNA"/>
</dbReference>
<gene>
    <name evidence="1" type="ORF">KA717_36860</name>
</gene>
<accession>A0A977PVY1</accession>
<evidence type="ECO:0000313" key="1">
    <source>
        <dbReference type="EMBL" id="UXE60942.1"/>
    </source>
</evidence>
<dbReference type="PANTHER" id="PTHR30372:SF6">
    <property type="entry name" value="LIPID-A-DISACCHARIDE SYNTHASE"/>
    <property type="match status" value="1"/>
</dbReference>
<reference evidence="1" key="1">
    <citation type="submission" date="2021-04" db="EMBL/GenBank/DDBJ databases">
        <title>Genome sequence of Woronichinia naegeliana from Washington state freshwater lake bloom.</title>
        <authorList>
            <person name="Dreher T.W."/>
        </authorList>
    </citation>
    <scope>NUCLEOTIDE SEQUENCE</scope>
    <source>
        <strain evidence="1">WA131</strain>
    </source>
</reference>
<dbReference type="KEGG" id="wna:KA717_36860"/>
<name>A0A977PVY1_9CYAN</name>
<dbReference type="AlphaFoldDB" id="A0A977PVY1"/>
<dbReference type="GO" id="GO:0009245">
    <property type="term" value="P:lipid A biosynthetic process"/>
    <property type="evidence" value="ECO:0007669"/>
    <property type="project" value="InterPro"/>
</dbReference>
<proteinExistence type="predicted"/>